<evidence type="ECO:0000256" key="1">
    <source>
        <dbReference type="ARBA" id="ARBA00022448"/>
    </source>
</evidence>
<keyword evidence="1" id="KW-0813">Transport</keyword>
<dbReference type="EMBL" id="JBHTIS010003924">
    <property type="protein sequence ID" value="MFD1051851.1"/>
    <property type="molecule type" value="Genomic_DNA"/>
</dbReference>
<evidence type="ECO:0000256" key="2">
    <source>
        <dbReference type="SAM" id="Phobius"/>
    </source>
</evidence>
<keyword evidence="4" id="KW-1185">Reference proteome</keyword>
<dbReference type="InterPro" id="IPR052157">
    <property type="entry name" value="BCAA_transport_permease"/>
</dbReference>
<protein>
    <submittedName>
        <fullName evidence="3">Branched-chain amino acid ABC transporter permease</fullName>
    </submittedName>
</protein>
<comment type="caution">
    <text evidence="3">The sequence shown here is derived from an EMBL/GenBank/DDBJ whole genome shotgun (WGS) entry which is preliminary data.</text>
</comment>
<organism evidence="3 4">
    <name type="scientific">Kibdelosporangium lantanae</name>
    <dbReference type="NCBI Taxonomy" id="1497396"/>
    <lineage>
        <taxon>Bacteria</taxon>
        <taxon>Bacillati</taxon>
        <taxon>Actinomycetota</taxon>
        <taxon>Actinomycetes</taxon>
        <taxon>Pseudonocardiales</taxon>
        <taxon>Pseudonocardiaceae</taxon>
        <taxon>Kibdelosporangium</taxon>
    </lineage>
</organism>
<accession>A0ABW3MN03</accession>
<reference evidence="4" key="1">
    <citation type="journal article" date="2019" name="Int. J. Syst. Evol. Microbiol.">
        <title>The Global Catalogue of Microorganisms (GCM) 10K type strain sequencing project: providing services to taxonomists for standard genome sequencing and annotation.</title>
        <authorList>
            <consortium name="The Broad Institute Genomics Platform"/>
            <consortium name="The Broad Institute Genome Sequencing Center for Infectious Disease"/>
            <person name="Wu L."/>
            <person name="Ma J."/>
        </authorList>
    </citation>
    <scope>NUCLEOTIDE SEQUENCE [LARGE SCALE GENOMIC DNA]</scope>
    <source>
        <strain evidence="4">JCM 31486</strain>
    </source>
</reference>
<dbReference type="PANTHER" id="PTHR11795">
    <property type="entry name" value="BRANCHED-CHAIN AMINO ACID TRANSPORT SYSTEM PERMEASE PROTEIN LIVH"/>
    <property type="match status" value="1"/>
</dbReference>
<proteinExistence type="predicted"/>
<dbReference type="Proteomes" id="UP001597045">
    <property type="component" value="Unassembled WGS sequence"/>
</dbReference>
<name>A0ABW3MN03_9PSEU</name>
<keyword evidence="2" id="KW-0812">Transmembrane</keyword>
<keyword evidence="2" id="KW-1133">Transmembrane helix</keyword>
<keyword evidence="2" id="KW-0472">Membrane</keyword>
<feature type="transmembrane region" description="Helical" evidence="2">
    <location>
        <begin position="58"/>
        <end position="79"/>
    </location>
</feature>
<evidence type="ECO:0000313" key="3">
    <source>
        <dbReference type="EMBL" id="MFD1051851.1"/>
    </source>
</evidence>
<feature type="non-terminal residue" evidence="3">
    <location>
        <position position="1"/>
    </location>
</feature>
<evidence type="ECO:0000313" key="4">
    <source>
        <dbReference type="Proteomes" id="UP001597045"/>
    </source>
</evidence>
<gene>
    <name evidence="3" type="ORF">ACFQ1S_42990</name>
</gene>
<dbReference type="PANTHER" id="PTHR11795:SF451">
    <property type="entry name" value="ABC TRANSPORTER PERMEASE PROTEIN"/>
    <property type="match status" value="1"/>
</dbReference>
<sequence length="87" mass="8985">VLIAPSTFVSPSGFDAMLVCEFTAAVIDQLDSPPGAVIGGLVLGLALSYVSGYLGSDIVTLATFVVLVLVLMIRPHGLLGTGVRRRV</sequence>